<feature type="transmembrane region" description="Helical" evidence="2">
    <location>
        <begin position="46"/>
        <end position="67"/>
    </location>
</feature>
<evidence type="ECO:0000256" key="2">
    <source>
        <dbReference type="SAM" id="Phobius"/>
    </source>
</evidence>
<evidence type="ECO:0000313" key="4">
    <source>
        <dbReference type="Proteomes" id="UP001305647"/>
    </source>
</evidence>
<organism evidence="3 4">
    <name type="scientific">Parathielavia hyrcaniae</name>
    <dbReference type="NCBI Taxonomy" id="113614"/>
    <lineage>
        <taxon>Eukaryota</taxon>
        <taxon>Fungi</taxon>
        <taxon>Dikarya</taxon>
        <taxon>Ascomycota</taxon>
        <taxon>Pezizomycotina</taxon>
        <taxon>Sordariomycetes</taxon>
        <taxon>Sordariomycetidae</taxon>
        <taxon>Sordariales</taxon>
        <taxon>Chaetomiaceae</taxon>
        <taxon>Parathielavia</taxon>
    </lineage>
</organism>
<feature type="compositionally biased region" description="Polar residues" evidence="1">
    <location>
        <begin position="336"/>
        <end position="354"/>
    </location>
</feature>
<feature type="compositionally biased region" description="Pro residues" evidence="1">
    <location>
        <begin position="299"/>
        <end position="319"/>
    </location>
</feature>
<sequence length="499" mass="52737">MAIPRTLPAALGAVAFLPTTTMLAIHVILARSPADRASSVRTTAGVAAVLEAFIFIALPVFSLSHMAPWAPRRRCFRGMWFGAGLALSVVASAVSVSNIVCLGRVADDPLSTILGWKAKEFLVGSSVALGLALATQLVFFTLHLIVGRTLEPHPETSTYLDQVNRSIPRIKTVPYHQTTPISGAKTRGSASFDSPTPPGSSGGRSATETMSSIRTSLSHAIRPITSKTRLLSVSRRSSHRPASLDLATATPRASRSRPTTAEEGFDSWDTSAVDPENRQTVLESSSPPLTRFLETIPASPAPSRSPSPGTPLDLPPLNPPRARRRSRSYSPVSSRTIQAQQRAVSSTQQQAPPDSSSSSSSEAHIHPLFRSDSPVPPPSATPGTVIFSDRQSVRSIASMRRLRSESSPVVPSPLSRAASSESVVVAVGGGGGGRGRRRAESSASPEEDMGRRKMTPSIPEWIVGAGTRSSLAGYNGRKSARTPGESEDGGEVTQVHLSS</sequence>
<reference evidence="3" key="1">
    <citation type="journal article" date="2023" name="Mol. Phylogenet. Evol.">
        <title>Genome-scale phylogeny and comparative genomics of the fungal order Sordariales.</title>
        <authorList>
            <person name="Hensen N."/>
            <person name="Bonometti L."/>
            <person name="Westerberg I."/>
            <person name="Brannstrom I.O."/>
            <person name="Guillou S."/>
            <person name="Cros-Aarteil S."/>
            <person name="Calhoun S."/>
            <person name="Haridas S."/>
            <person name="Kuo A."/>
            <person name="Mondo S."/>
            <person name="Pangilinan J."/>
            <person name="Riley R."/>
            <person name="LaButti K."/>
            <person name="Andreopoulos B."/>
            <person name="Lipzen A."/>
            <person name="Chen C."/>
            <person name="Yan M."/>
            <person name="Daum C."/>
            <person name="Ng V."/>
            <person name="Clum A."/>
            <person name="Steindorff A."/>
            <person name="Ohm R.A."/>
            <person name="Martin F."/>
            <person name="Silar P."/>
            <person name="Natvig D.O."/>
            <person name="Lalanne C."/>
            <person name="Gautier V."/>
            <person name="Ament-Velasquez S.L."/>
            <person name="Kruys A."/>
            <person name="Hutchinson M.I."/>
            <person name="Powell A.J."/>
            <person name="Barry K."/>
            <person name="Miller A.N."/>
            <person name="Grigoriev I.V."/>
            <person name="Debuchy R."/>
            <person name="Gladieux P."/>
            <person name="Hiltunen Thoren M."/>
            <person name="Johannesson H."/>
        </authorList>
    </citation>
    <scope>NUCLEOTIDE SEQUENCE</scope>
    <source>
        <strain evidence="3">CBS 757.83</strain>
    </source>
</reference>
<reference evidence="3" key="2">
    <citation type="submission" date="2023-05" db="EMBL/GenBank/DDBJ databases">
        <authorList>
            <consortium name="Lawrence Berkeley National Laboratory"/>
            <person name="Steindorff A."/>
            <person name="Hensen N."/>
            <person name="Bonometti L."/>
            <person name="Westerberg I."/>
            <person name="Brannstrom I.O."/>
            <person name="Guillou S."/>
            <person name="Cros-Aarteil S."/>
            <person name="Calhoun S."/>
            <person name="Haridas S."/>
            <person name="Kuo A."/>
            <person name="Mondo S."/>
            <person name="Pangilinan J."/>
            <person name="Riley R."/>
            <person name="Labutti K."/>
            <person name="Andreopoulos B."/>
            <person name="Lipzen A."/>
            <person name="Chen C."/>
            <person name="Yanf M."/>
            <person name="Daum C."/>
            <person name="Ng V."/>
            <person name="Clum A."/>
            <person name="Ohm R."/>
            <person name="Martin F."/>
            <person name="Silar P."/>
            <person name="Natvig D."/>
            <person name="Lalanne C."/>
            <person name="Gautier V."/>
            <person name="Ament-Velasquez S.L."/>
            <person name="Kruys A."/>
            <person name="Hutchinson M.I."/>
            <person name="Powell A.J."/>
            <person name="Barry K."/>
            <person name="Miller A.N."/>
            <person name="Grigoriev I.V."/>
            <person name="Debuchy R."/>
            <person name="Gladieux P."/>
            <person name="Thoren M.H."/>
            <person name="Johannesson H."/>
        </authorList>
    </citation>
    <scope>NUCLEOTIDE SEQUENCE</scope>
    <source>
        <strain evidence="3">CBS 757.83</strain>
    </source>
</reference>
<name>A0AAN6PXR4_9PEZI</name>
<keyword evidence="2" id="KW-0812">Transmembrane</keyword>
<proteinExistence type="predicted"/>
<feature type="compositionally biased region" description="Polar residues" evidence="1">
    <location>
        <begin position="278"/>
        <end position="288"/>
    </location>
</feature>
<accession>A0AAN6PXR4</accession>
<dbReference type="EMBL" id="MU863653">
    <property type="protein sequence ID" value="KAK4099051.1"/>
    <property type="molecule type" value="Genomic_DNA"/>
</dbReference>
<dbReference type="Proteomes" id="UP001305647">
    <property type="component" value="Unassembled WGS sequence"/>
</dbReference>
<keyword evidence="2" id="KW-1133">Transmembrane helix</keyword>
<protein>
    <submittedName>
        <fullName evidence="3">Uncharacterized protein</fullName>
    </submittedName>
</protein>
<evidence type="ECO:0000256" key="1">
    <source>
        <dbReference type="SAM" id="MobiDB-lite"/>
    </source>
</evidence>
<feature type="compositionally biased region" description="Low complexity" evidence="1">
    <location>
        <begin position="405"/>
        <end position="426"/>
    </location>
</feature>
<feature type="transmembrane region" description="Helical" evidence="2">
    <location>
        <begin position="126"/>
        <end position="146"/>
    </location>
</feature>
<keyword evidence="2" id="KW-0472">Membrane</keyword>
<keyword evidence="4" id="KW-1185">Reference proteome</keyword>
<dbReference type="AlphaFoldDB" id="A0AAN6PXR4"/>
<evidence type="ECO:0000313" key="3">
    <source>
        <dbReference type="EMBL" id="KAK4099051.1"/>
    </source>
</evidence>
<feature type="transmembrane region" description="Helical" evidence="2">
    <location>
        <begin position="79"/>
        <end position="106"/>
    </location>
</feature>
<gene>
    <name evidence="3" type="ORF">N658DRAFT_517653</name>
</gene>
<feature type="region of interest" description="Disordered" evidence="1">
    <location>
        <begin position="171"/>
        <end position="499"/>
    </location>
</feature>
<comment type="caution">
    <text evidence="3">The sequence shown here is derived from an EMBL/GenBank/DDBJ whole genome shotgun (WGS) entry which is preliminary data.</text>
</comment>
<feature type="compositionally biased region" description="Polar residues" evidence="1">
    <location>
        <begin position="204"/>
        <end position="218"/>
    </location>
</feature>